<dbReference type="OrthoDB" id="940763at2759"/>
<reference evidence="3" key="1">
    <citation type="submission" date="2025-08" db="UniProtKB">
        <authorList>
            <consortium name="RefSeq"/>
        </authorList>
    </citation>
    <scope>IDENTIFICATION</scope>
    <source>
        <tissue evidence="3">Fruit stalk</tissue>
    </source>
</reference>
<proteinExistence type="predicted"/>
<dbReference type="Pfam" id="PF00646">
    <property type="entry name" value="F-box"/>
    <property type="match status" value="1"/>
</dbReference>
<name>A0A6P5Y9V4_DURZI</name>
<dbReference type="PANTHER" id="PTHR34145">
    <property type="entry name" value="OS02G0105600 PROTEIN"/>
    <property type="match status" value="1"/>
</dbReference>
<dbReference type="SUPFAM" id="SSF81383">
    <property type="entry name" value="F-box domain"/>
    <property type="match status" value="1"/>
</dbReference>
<dbReference type="KEGG" id="dzi:111290047"/>
<dbReference type="PANTHER" id="PTHR34145:SF28">
    <property type="entry name" value="F-BOX DOMAIN-CONTAINING PROTEIN"/>
    <property type="match status" value="1"/>
</dbReference>
<dbReference type="AlphaFoldDB" id="A0A6P5Y9V4"/>
<protein>
    <submittedName>
        <fullName evidence="3">F-box/LRR-repeat protein At3g28410</fullName>
    </submittedName>
</protein>
<gene>
    <name evidence="3" type="primary">LOC111290047</name>
</gene>
<dbReference type="Gene3D" id="3.80.10.10">
    <property type="entry name" value="Ribonuclease Inhibitor"/>
    <property type="match status" value="1"/>
</dbReference>
<keyword evidence="2" id="KW-1185">Reference proteome</keyword>
<dbReference type="RefSeq" id="XP_022737182.1">
    <property type="nucleotide sequence ID" value="XM_022881447.1"/>
</dbReference>
<dbReference type="InterPro" id="IPR001810">
    <property type="entry name" value="F-box_dom"/>
</dbReference>
<dbReference type="Proteomes" id="UP000515121">
    <property type="component" value="Unplaced"/>
</dbReference>
<dbReference type="Gene3D" id="1.20.1280.50">
    <property type="match status" value="1"/>
</dbReference>
<sequence length="538" mass="61875">MQPTGETRDFVNKRKMWMKRKKQLSLPNPLSHIHLDHLHQATPSTPQQDRISELPKDVLSRILSLLPMQMAIQTSILSTRWRHLWKSTHVVDFHDLPFSARKPVDYTPITRCLNSLESPNIKSFTVVGHVGYRSHPDVRRWVEFAFSKNVEALRIGLMQISYPVKFALLPRSLFTKNDQTQKIKVLLLSHVDFTPPRGVTFSGSGFVSLQSLSLTNCKLVNGTVESLLRKCLVLEVLVLDSCFGLIRVNISGPNLKLKQLTFKWNLFDDVEEVDMLFEVDAPSLSTLKYSGDLAAIRLKNCEGLGEIILLGELEEAYQEIINHISELINQVTHVKILGVNLQFLLFVGIEYYTRGLPFLLFQNLQHLIWCGSPKSQNEVYNLICFLGDCPCLETCEIDFRQQYYWAAFCDTVRESIQEPTFVMDEGAQYQLYQGRYLKKLKSVRVLCFSGFDGEMMLVRLLLGKAVNLQKLELLWQNDPSDMTDNVLQIVLRQRLHKRNPDPDLVATQLKRILIEDRVTGLPRASPNAQVLFKSRWKF</sequence>
<dbReference type="InterPro" id="IPR036047">
    <property type="entry name" value="F-box-like_dom_sf"/>
</dbReference>
<dbReference type="InterPro" id="IPR055357">
    <property type="entry name" value="LRR_At1g61320_AtMIF1"/>
</dbReference>
<dbReference type="CDD" id="cd22160">
    <property type="entry name" value="F-box_AtFBL13-like"/>
    <property type="match status" value="1"/>
</dbReference>
<dbReference type="PROSITE" id="PS50181">
    <property type="entry name" value="FBOX"/>
    <property type="match status" value="1"/>
</dbReference>
<dbReference type="InterPro" id="IPR053772">
    <property type="entry name" value="At1g61320/At1g61330-like"/>
</dbReference>
<dbReference type="InterPro" id="IPR032675">
    <property type="entry name" value="LRR_dom_sf"/>
</dbReference>
<evidence type="ECO:0000259" key="1">
    <source>
        <dbReference type="PROSITE" id="PS50181"/>
    </source>
</evidence>
<dbReference type="InterPro" id="IPR053781">
    <property type="entry name" value="F-box_AtFBL13-like"/>
</dbReference>
<evidence type="ECO:0000313" key="3">
    <source>
        <dbReference type="RefSeq" id="XP_022737182.1"/>
    </source>
</evidence>
<dbReference type="Pfam" id="PF23622">
    <property type="entry name" value="LRR_At1g61320_AtMIF1"/>
    <property type="match status" value="1"/>
</dbReference>
<feature type="domain" description="F-box" evidence="1">
    <location>
        <begin position="48"/>
        <end position="96"/>
    </location>
</feature>
<dbReference type="SUPFAM" id="SSF52047">
    <property type="entry name" value="RNI-like"/>
    <property type="match status" value="1"/>
</dbReference>
<accession>A0A6P5Y9V4</accession>
<evidence type="ECO:0000313" key="2">
    <source>
        <dbReference type="Proteomes" id="UP000515121"/>
    </source>
</evidence>
<organism evidence="2 3">
    <name type="scientific">Durio zibethinus</name>
    <name type="common">Durian</name>
    <dbReference type="NCBI Taxonomy" id="66656"/>
    <lineage>
        <taxon>Eukaryota</taxon>
        <taxon>Viridiplantae</taxon>
        <taxon>Streptophyta</taxon>
        <taxon>Embryophyta</taxon>
        <taxon>Tracheophyta</taxon>
        <taxon>Spermatophyta</taxon>
        <taxon>Magnoliopsida</taxon>
        <taxon>eudicotyledons</taxon>
        <taxon>Gunneridae</taxon>
        <taxon>Pentapetalae</taxon>
        <taxon>rosids</taxon>
        <taxon>malvids</taxon>
        <taxon>Malvales</taxon>
        <taxon>Malvaceae</taxon>
        <taxon>Helicteroideae</taxon>
        <taxon>Durio</taxon>
    </lineage>
</organism>
<dbReference type="GeneID" id="111290047"/>